<evidence type="ECO:0000313" key="2">
    <source>
        <dbReference type="Proteomes" id="UP000499080"/>
    </source>
</evidence>
<protein>
    <submittedName>
        <fullName evidence="1">Uncharacterized protein</fullName>
    </submittedName>
</protein>
<accession>A0A4Y2WV64</accession>
<dbReference type="Proteomes" id="UP000499080">
    <property type="component" value="Unassembled WGS sequence"/>
</dbReference>
<evidence type="ECO:0000313" key="1">
    <source>
        <dbReference type="EMBL" id="GBO40686.1"/>
    </source>
</evidence>
<sequence length="189" mass="21486">MKTTFRIDTGKKRFDKAALSNHSGSFPYIVFCALRGVLTRAARAQKRRSQRGELIATEKSVRFSSTPIEPIDFHVLPPLKFTHGVVNKVVDKFEKQKIFAVMKRMMMMKRCLSLDACIVDGPWDLQSPHILLPKHAQTFCSPTDTGVETLILGWSMDLQSPPFSHPFALRRWGTYGMRSTFLAITREPS</sequence>
<dbReference type="EMBL" id="BGPR01065975">
    <property type="protein sequence ID" value="GBO40686.1"/>
    <property type="molecule type" value="Genomic_DNA"/>
</dbReference>
<keyword evidence="2" id="KW-1185">Reference proteome</keyword>
<proteinExistence type="predicted"/>
<organism evidence="1 2">
    <name type="scientific">Araneus ventricosus</name>
    <name type="common">Orbweaver spider</name>
    <name type="synonym">Epeira ventricosa</name>
    <dbReference type="NCBI Taxonomy" id="182803"/>
    <lineage>
        <taxon>Eukaryota</taxon>
        <taxon>Metazoa</taxon>
        <taxon>Ecdysozoa</taxon>
        <taxon>Arthropoda</taxon>
        <taxon>Chelicerata</taxon>
        <taxon>Arachnida</taxon>
        <taxon>Araneae</taxon>
        <taxon>Araneomorphae</taxon>
        <taxon>Entelegynae</taxon>
        <taxon>Araneoidea</taxon>
        <taxon>Araneidae</taxon>
        <taxon>Araneus</taxon>
    </lineage>
</organism>
<name>A0A4Y2WV64_ARAVE</name>
<comment type="caution">
    <text evidence="1">The sequence shown here is derived from an EMBL/GenBank/DDBJ whole genome shotgun (WGS) entry which is preliminary data.</text>
</comment>
<gene>
    <name evidence="1" type="ORF">AVEN_3657_1</name>
</gene>
<dbReference type="AlphaFoldDB" id="A0A4Y2WV64"/>
<reference evidence="1 2" key="1">
    <citation type="journal article" date="2019" name="Sci. Rep.">
        <title>Orb-weaving spider Araneus ventricosus genome elucidates the spidroin gene catalogue.</title>
        <authorList>
            <person name="Kono N."/>
            <person name="Nakamura H."/>
            <person name="Ohtoshi R."/>
            <person name="Moran D.A.P."/>
            <person name="Shinohara A."/>
            <person name="Yoshida Y."/>
            <person name="Fujiwara M."/>
            <person name="Mori M."/>
            <person name="Tomita M."/>
            <person name="Arakawa K."/>
        </authorList>
    </citation>
    <scope>NUCLEOTIDE SEQUENCE [LARGE SCALE GENOMIC DNA]</scope>
</reference>